<accession>A0A2S6IX90</accession>
<evidence type="ECO:0000313" key="9">
    <source>
        <dbReference type="Proteomes" id="UP000239485"/>
    </source>
</evidence>
<dbReference type="InterPro" id="IPR011701">
    <property type="entry name" value="MFS"/>
</dbReference>
<dbReference type="Proteomes" id="UP000239485">
    <property type="component" value="Unassembled WGS sequence"/>
</dbReference>
<evidence type="ECO:0000256" key="6">
    <source>
        <dbReference type="SAM" id="Phobius"/>
    </source>
</evidence>
<evidence type="ECO:0000256" key="5">
    <source>
        <dbReference type="SAM" id="MobiDB-lite"/>
    </source>
</evidence>
<feature type="transmembrane region" description="Helical" evidence="6">
    <location>
        <begin position="365"/>
        <end position="388"/>
    </location>
</feature>
<feature type="domain" description="Major facilitator superfamily (MFS) profile" evidence="7">
    <location>
        <begin position="22"/>
        <end position="418"/>
    </location>
</feature>
<dbReference type="EMBL" id="PTJD01000001">
    <property type="protein sequence ID" value="PPK98850.1"/>
    <property type="molecule type" value="Genomic_DNA"/>
</dbReference>
<feature type="transmembrane region" description="Helical" evidence="6">
    <location>
        <begin position="301"/>
        <end position="319"/>
    </location>
</feature>
<dbReference type="InterPro" id="IPR036259">
    <property type="entry name" value="MFS_trans_sf"/>
</dbReference>
<feature type="transmembrane region" description="Helical" evidence="6">
    <location>
        <begin position="61"/>
        <end position="79"/>
    </location>
</feature>
<keyword evidence="2 6" id="KW-0812">Transmembrane</keyword>
<evidence type="ECO:0000259" key="7">
    <source>
        <dbReference type="PROSITE" id="PS50850"/>
    </source>
</evidence>
<dbReference type="SUPFAM" id="SSF103473">
    <property type="entry name" value="MFS general substrate transporter"/>
    <property type="match status" value="1"/>
</dbReference>
<feature type="transmembrane region" description="Helical" evidence="6">
    <location>
        <begin position="394"/>
        <end position="414"/>
    </location>
</feature>
<proteinExistence type="predicted"/>
<comment type="subcellular location">
    <subcellularLocation>
        <location evidence="1">Cell membrane</location>
        <topology evidence="1">Multi-pass membrane protein</topology>
    </subcellularLocation>
</comment>
<feature type="transmembrane region" description="Helical" evidence="6">
    <location>
        <begin position="235"/>
        <end position="255"/>
    </location>
</feature>
<comment type="caution">
    <text evidence="8">The sequence shown here is derived from an EMBL/GenBank/DDBJ whole genome shotgun (WGS) entry which is preliminary data.</text>
</comment>
<dbReference type="Pfam" id="PF07690">
    <property type="entry name" value="MFS_1"/>
    <property type="match status" value="1"/>
</dbReference>
<evidence type="ECO:0000256" key="2">
    <source>
        <dbReference type="ARBA" id="ARBA00022692"/>
    </source>
</evidence>
<gene>
    <name evidence="8" type="ORF">CLV92_101551</name>
</gene>
<dbReference type="PROSITE" id="PS50850">
    <property type="entry name" value="MFS"/>
    <property type="match status" value="1"/>
</dbReference>
<feature type="transmembrane region" description="Helical" evidence="6">
    <location>
        <begin position="22"/>
        <end position="49"/>
    </location>
</feature>
<keyword evidence="4 6" id="KW-0472">Membrane</keyword>
<keyword evidence="3 6" id="KW-1133">Transmembrane helix</keyword>
<protein>
    <submittedName>
        <fullName evidence="8">Inositol transporter-like SP family MFS transporter</fullName>
    </submittedName>
</protein>
<feature type="region of interest" description="Disordered" evidence="5">
    <location>
        <begin position="422"/>
        <end position="441"/>
    </location>
</feature>
<feature type="transmembrane region" description="Helical" evidence="6">
    <location>
        <begin position="91"/>
        <end position="109"/>
    </location>
</feature>
<feature type="transmembrane region" description="Helical" evidence="6">
    <location>
        <begin position="149"/>
        <end position="169"/>
    </location>
</feature>
<reference evidence="8 9" key="1">
    <citation type="submission" date="2018-02" db="EMBL/GenBank/DDBJ databases">
        <title>Genomic Encyclopedia of Archaeal and Bacterial Type Strains, Phase II (KMG-II): from individual species to whole genera.</title>
        <authorList>
            <person name="Goeker M."/>
        </authorList>
    </citation>
    <scope>NUCLEOTIDE SEQUENCE [LARGE SCALE GENOMIC DNA]</scope>
    <source>
        <strain evidence="8 9">DSM 22857</strain>
    </source>
</reference>
<feature type="transmembrane region" description="Helical" evidence="6">
    <location>
        <begin position="181"/>
        <end position="200"/>
    </location>
</feature>
<dbReference type="PANTHER" id="PTHR23508">
    <property type="entry name" value="CARBOXYLIC ACID TRANSPORTER PROTEIN HOMOLOG"/>
    <property type="match status" value="1"/>
</dbReference>
<evidence type="ECO:0000256" key="1">
    <source>
        <dbReference type="ARBA" id="ARBA00004651"/>
    </source>
</evidence>
<feature type="transmembrane region" description="Helical" evidence="6">
    <location>
        <begin position="275"/>
        <end position="294"/>
    </location>
</feature>
<dbReference type="Gene3D" id="1.20.1250.20">
    <property type="entry name" value="MFS general substrate transporter like domains"/>
    <property type="match status" value="1"/>
</dbReference>
<evidence type="ECO:0000256" key="3">
    <source>
        <dbReference type="ARBA" id="ARBA00022989"/>
    </source>
</evidence>
<dbReference type="GO" id="GO:0005886">
    <property type="term" value="C:plasma membrane"/>
    <property type="evidence" value="ECO:0007669"/>
    <property type="project" value="UniProtKB-SubCell"/>
</dbReference>
<dbReference type="GO" id="GO:0046943">
    <property type="term" value="F:carboxylic acid transmembrane transporter activity"/>
    <property type="evidence" value="ECO:0007669"/>
    <property type="project" value="TreeGrafter"/>
</dbReference>
<keyword evidence="9" id="KW-1185">Reference proteome</keyword>
<evidence type="ECO:0000256" key="4">
    <source>
        <dbReference type="ARBA" id="ARBA00023136"/>
    </source>
</evidence>
<dbReference type="OrthoDB" id="4008739at2"/>
<sequence>MNSSAAPSAPASGPAPVSPRRAWYIAVVAGMASYLDAGAIAGSATALALYKEEFGFSGAQYSQLAALLTAMIAVGALIGGRLGDRYGRKRVFGLTMVLFALGAALLTFAPGVAFLYAGVAVLGFAAGADLPPSLAMVAESAPVGKKGKMIAFSHVLWMVGVVVVIFLQIGVGAMGVTGARIIFGHLLVVSLIVLVLRFGLPESLEWSAARSGATAEVQHDAIDFTSLKGLFRSRYAAPLVATGLFYALANIAANTNGQFQTVLYTQFAGLDFPTAGMYSLIGLVFVFVGMFTLMRLVDTRYRRPAFIVGAVLAVTAWIVPAVGGISVATLLTMSVLFALGGAIAGEPMYKVWSQELLPTLYRSTAQGITIAFARIVAAVVALVTYPILEVGPNALFGFLAVTTLAACLIGLLWISRMPKAESATGPALTPAPKAAQPSRAL</sequence>
<dbReference type="RefSeq" id="WP_104431179.1">
    <property type="nucleotide sequence ID" value="NZ_PTJD01000001.1"/>
</dbReference>
<evidence type="ECO:0000313" key="8">
    <source>
        <dbReference type="EMBL" id="PPK98850.1"/>
    </source>
</evidence>
<feature type="transmembrane region" description="Helical" evidence="6">
    <location>
        <begin position="115"/>
        <end position="137"/>
    </location>
</feature>
<dbReference type="AlphaFoldDB" id="A0A2S6IX90"/>
<dbReference type="PANTHER" id="PTHR23508:SF10">
    <property type="entry name" value="CARBOXYLIC ACID TRANSPORTER PROTEIN HOMOLOG"/>
    <property type="match status" value="1"/>
</dbReference>
<organism evidence="8 9">
    <name type="scientific">Kineococcus xinjiangensis</name>
    <dbReference type="NCBI Taxonomy" id="512762"/>
    <lineage>
        <taxon>Bacteria</taxon>
        <taxon>Bacillati</taxon>
        <taxon>Actinomycetota</taxon>
        <taxon>Actinomycetes</taxon>
        <taxon>Kineosporiales</taxon>
        <taxon>Kineosporiaceae</taxon>
        <taxon>Kineococcus</taxon>
    </lineage>
</organism>
<dbReference type="InterPro" id="IPR020846">
    <property type="entry name" value="MFS_dom"/>
</dbReference>
<name>A0A2S6IX90_9ACTN</name>